<proteinExistence type="predicted"/>
<organism evidence="2 3">
    <name type="scientific">Cymbomonas tetramitiformis</name>
    <dbReference type="NCBI Taxonomy" id="36881"/>
    <lineage>
        <taxon>Eukaryota</taxon>
        <taxon>Viridiplantae</taxon>
        <taxon>Chlorophyta</taxon>
        <taxon>Pyramimonadophyceae</taxon>
        <taxon>Pyramimonadales</taxon>
        <taxon>Pyramimonadaceae</taxon>
        <taxon>Cymbomonas</taxon>
    </lineage>
</organism>
<dbReference type="EMBL" id="LGRX02001219">
    <property type="protein sequence ID" value="KAK3286569.1"/>
    <property type="molecule type" value="Genomic_DNA"/>
</dbReference>
<comment type="caution">
    <text evidence="2">The sequence shown here is derived from an EMBL/GenBank/DDBJ whole genome shotgun (WGS) entry which is preliminary data.</text>
</comment>
<dbReference type="AlphaFoldDB" id="A0AAE0GY87"/>
<accession>A0AAE0GY87</accession>
<evidence type="ECO:0000256" key="1">
    <source>
        <dbReference type="SAM" id="SignalP"/>
    </source>
</evidence>
<gene>
    <name evidence="2" type="ORF">CYMTET_5883</name>
</gene>
<evidence type="ECO:0000313" key="2">
    <source>
        <dbReference type="EMBL" id="KAK3286569.1"/>
    </source>
</evidence>
<evidence type="ECO:0000313" key="3">
    <source>
        <dbReference type="Proteomes" id="UP001190700"/>
    </source>
</evidence>
<name>A0AAE0GY87_9CHLO</name>
<dbReference type="Proteomes" id="UP001190700">
    <property type="component" value="Unassembled WGS sequence"/>
</dbReference>
<keyword evidence="3" id="KW-1185">Reference proteome</keyword>
<feature type="signal peptide" evidence="1">
    <location>
        <begin position="1"/>
        <end position="30"/>
    </location>
</feature>
<protein>
    <submittedName>
        <fullName evidence="2">Uncharacterized protein</fullName>
    </submittedName>
</protein>
<reference evidence="2 3" key="1">
    <citation type="journal article" date="2015" name="Genome Biol. Evol.">
        <title>Comparative Genomics of a Bacterivorous Green Alga Reveals Evolutionary Causalities and Consequences of Phago-Mixotrophic Mode of Nutrition.</title>
        <authorList>
            <person name="Burns J.A."/>
            <person name="Paasch A."/>
            <person name="Narechania A."/>
            <person name="Kim E."/>
        </authorList>
    </citation>
    <scope>NUCLEOTIDE SEQUENCE [LARGE SCALE GENOMIC DNA]</scope>
    <source>
        <strain evidence="2 3">PLY_AMNH</strain>
    </source>
</reference>
<sequence>MALEITRITRTRLSAVLITLVLFLQPCVDGARVLSAARGTRHKQWEVHLPTVISQTGKSDIKRPGAESRAWSAQQLARQSILDTSIETKSSKRASVEPKGLTYYSQHGQDFWVSTAVFPHKTNGVFLQLVAHANAQPANKYPSNTFTLEKYYKWSGYRVEVLDSEEAPLAPRGKLAITDRSMTTMRVQVSHQVPFLLPFIV</sequence>
<keyword evidence="1" id="KW-0732">Signal</keyword>
<feature type="chain" id="PRO_5042109580" evidence="1">
    <location>
        <begin position="31"/>
        <end position="201"/>
    </location>
</feature>